<comment type="cofactor">
    <cofactor evidence="5">
        <name>Mg(2+)</name>
        <dbReference type="ChEBI" id="CHEBI:18420"/>
    </cofactor>
    <cofactor evidence="5">
        <name>Mn(2+)</name>
        <dbReference type="ChEBI" id="CHEBI:29035"/>
    </cofactor>
    <text evidence="5">Mg(2+). Can also accept Mn(2+).</text>
</comment>
<gene>
    <name evidence="5" type="primary">ackA</name>
    <name evidence="7" type="ORF">GCM10011499_39820</name>
</gene>
<evidence type="ECO:0000256" key="3">
    <source>
        <dbReference type="ARBA" id="ARBA00022777"/>
    </source>
</evidence>
<keyword evidence="4 5" id="KW-0067">ATP-binding</keyword>
<evidence type="ECO:0000256" key="2">
    <source>
        <dbReference type="ARBA" id="ARBA00022741"/>
    </source>
</evidence>
<feature type="binding site" evidence="5">
    <location>
        <begin position="89"/>
        <end position="93"/>
    </location>
    <ligand>
        <name>ATP</name>
        <dbReference type="ChEBI" id="CHEBI:30616"/>
    </ligand>
</feature>
<dbReference type="Gene3D" id="3.30.420.40">
    <property type="match status" value="2"/>
</dbReference>
<feature type="binding site" evidence="5">
    <location>
        <begin position="211"/>
        <end position="215"/>
    </location>
    <ligand>
        <name>ATP</name>
        <dbReference type="ChEBI" id="CHEBI:30616"/>
    </ligand>
</feature>
<comment type="caution">
    <text evidence="7">The sequence shown here is derived from an EMBL/GenBank/DDBJ whole genome shotgun (WGS) entry which is preliminary data.</text>
</comment>
<evidence type="ECO:0000256" key="5">
    <source>
        <dbReference type="HAMAP-Rule" id="MF_00020"/>
    </source>
</evidence>
<dbReference type="GO" id="GO:0005737">
    <property type="term" value="C:cytoplasm"/>
    <property type="evidence" value="ECO:0007669"/>
    <property type="project" value="UniProtKB-SubCell"/>
</dbReference>
<keyword evidence="2 5" id="KW-0547">Nucleotide-binding</keyword>
<dbReference type="PANTHER" id="PTHR21060">
    <property type="entry name" value="ACETATE KINASE"/>
    <property type="match status" value="1"/>
</dbReference>
<sequence>MDYAPEHLPAAIEMLQFCRERHSHIPQLACFDTAFHRDMPAVARMLPLPRRFEGVERYGFHGLSYSFLLQELERSFGPEAASGRLVLAHLGNGASLAAVQGRSSVDTTMSFTPAAGIPMGTRTGDIDPGLVRFLAQTEGMDAKRFDYMVNHESGLLAVSGTSSDVRDLLATEAVDHRAADAVNLFCYRIRQTIGGFAAVLGGIDRLVFTGGIGENAPVIRGRICAGLEFLGIDLDQGRNAQGKAMISKPSSAVSVHVIATDEEAVIAEAINAHLQQEDLPS</sequence>
<feature type="binding site" evidence="5">
    <location>
        <begin position="164"/>
        <end position="166"/>
    </location>
    <ligand>
        <name>ATP</name>
        <dbReference type="ChEBI" id="CHEBI:30616"/>
    </ligand>
</feature>
<keyword evidence="5" id="KW-0479">Metal-binding</keyword>
<dbReference type="GO" id="GO:0008776">
    <property type="term" value="F:acetate kinase activity"/>
    <property type="evidence" value="ECO:0007669"/>
    <property type="project" value="UniProtKB-UniRule"/>
</dbReference>
<protein>
    <recommendedName>
        <fullName evidence="5">Acetate kinase</fullName>
        <ecNumber evidence="5">2.7.2.1</ecNumber>
    </recommendedName>
    <alternativeName>
        <fullName evidence="5">Acetokinase</fullName>
    </alternativeName>
</protein>
<accession>A0A916RSH8</accession>
<dbReference type="GO" id="GO:0006083">
    <property type="term" value="P:acetate metabolic process"/>
    <property type="evidence" value="ECO:0007669"/>
    <property type="project" value="TreeGrafter"/>
</dbReference>
<name>A0A916RSH8_9HYPH</name>
<dbReference type="EC" id="2.7.2.1" evidence="5"/>
<evidence type="ECO:0000313" key="8">
    <source>
        <dbReference type="Proteomes" id="UP000596977"/>
    </source>
</evidence>
<organism evidence="7 8">
    <name type="scientific">Pelagibacterium lentulum</name>
    <dbReference type="NCBI Taxonomy" id="2029865"/>
    <lineage>
        <taxon>Bacteria</taxon>
        <taxon>Pseudomonadati</taxon>
        <taxon>Pseudomonadota</taxon>
        <taxon>Alphaproteobacteria</taxon>
        <taxon>Hyphomicrobiales</taxon>
        <taxon>Devosiaceae</taxon>
        <taxon>Pelagibacterium</taxon>
    </lineage>
</organism>
<comment type="pathway">
    <text evidence="5">Metabolic intermediate biosynthesis; acetyl-CoA biosynthesis; acetyl-CoA from acetate: step 1/2.</text>
</comment>
<feature type="binding site" evidence="5">
    <location>
        <position position="262"/>
    </location>
    <ligand>
        <name>Mg(2+)</name>
        <dbReference type="ChEBI" id="CHEBI:18420"/>
    </ligand>
</feature>
<feature type="site" description="Transition state stabilizer" evidence="5">
    <location>
        <position position="61"/>
    </location>
</feature>
<dbReference type="GO" id="GO:0005524">
    <property type="term" value="F:ATP binding"/>
    <property type="evidence" value="ECO:0007669"/>
    <property type="project" value="UniProtKB-KW"/>
</dbReference>
<feature type="site" description="Transition state stabilizer" evidence="5">
    <location>
        <position position="122"/>
    </location>
</feature>
<keyword evidence="5" id="KW-0460">Magnesium</keyword>
<comment type="caution">
    <text evidence="5">Lacks conserved residue(s) required for the propagation of feature annotation.</text>
</comment>
<comment type="subcellular location">
    <subcellularLocation>
        <location evidence="5">Cytoplasm</location>
    </subcellularLocation>
</comment>
<evidence type="ECO:0000256" key="1">
    <source>
        <dbReference type="ARBA" id="ARBA00022679"/>
    </source>
</evidence>
<keyword evidence="1 5" id="KW-0808">Transferase</keyword>
<comment type="similarity">
    <text evidence="5 6">Belongs to the acetokinase family.</text>
</comment>
<dbReference type="InterPro" id="IPR043129">
    <property type="entry name" value="ATPase_NBD"/>
</dbReference>
<comment type="catalytic activity">
    <reaction evidence="5">
        <text>acetate + ATP = acetyl phosphate + ADP</text>
        <dbReference type="Rhea" id="RHEA:11352"/>
        <dbReference type="ChEBI" id="CHEBI:22191"/>
        <dbReference type="ChEBI" id="CHEBI:30089"/>
        <dbReference type="ChEBI" id="CHEBI:30616"/>
        <dbReference type="ChEBI" id="CHEBI:456216"/>
        <dbReference type="EC" id="2.7.2.1"/>
    </reaction>
</comment>
<dbReference type="PANTHER" id="PTHR21060:SF15">
    <property type="entry name" value="ACETATE KINASE-RELATED"/>
    <property type="match status" value="1"/>
</dbReference>
<dbReference type="GO" id="GO:0000287">
    <property type="term" value="F:magnesium ion binding"/>
    <property type="evidence" value="ECO:0007669"/>
    <property type="project" value="UniProtKB-UniRule"/>
</dbReference>
<evidence type="ECO:0000256" key="4">
    <source>
        <dbReference type="ARBA" id="ARBA00022840"/>
    </source>
</evidence>
<dbReference type="HAMAP" id="MF_00020">
    <property type="entry name" value="Acetate_kinase"/>
    <property type="match status" value="1"/>
</dbReference>
<feature type="active site" description="Proton donor/acceptor" evidence="5">
    <location>
        <position position="32"/>
    </location>
</feature>
<keyword evidence="3 5" id="KW-0418">Kinase</keyword>
<dbReference type="Proteomes" id="UP000596977">
    <property type="component" value="Unassembled WGS sequence"/>
</dbReference>
<dbReference type="EMBL" id="BMKB01000015">
    <property type="protein sequence ID" value="GGA65409.1"/>
    <property type="molecule type" value="Genomic_DNA"/>
</dbReference>
<dbReference type="PRINTS" id="PR00471">
    <property type="entry name" value="ACETATEKNASE"/>
</dbReference>
<dbReference type="Pfam" id="PF00871">
    <property type="entry name" value="Acetate_kinase"/>
    <property type="match status" value="1"/>
</dbReference>
<reference evidence="7 8" key="1">
    <citation type="journal article" date="2014" name="Int. J. Syst. Evol. Microbiol.">
        <title>Complete genome sequence of Corynebacterium casei LMG S-19264T (=DSM 44701T), isolated from a smear-ripened cheese.</title>
        <authorList>
            <consortium name="US DOE Joint Genome Institute (JGI-PGF)"/>
            <person name="Walter F."/>
            <person name="Albersmeier A."/>
            <person name="Kalinowski J."/>
            <person name="Ruckert C."/>
        </authorList>
    </citation>
    <scope>NUCLEOTIDE SEQUENCE [LARGE SCALE GENOMIC DNA]</scope>
    <source>
        <strain evidence="7 8">CGMCC 1.15896</strain>
    </source>
</reference>
<dbReference type="AlphaFoldDB" id="A0A916RSH8"/>
<dbReference type="InterPro" id="IPR000890">
    <property type="entry name" value="Aliphatic_acid_kin_short-chain"/>
</dbReference>
<comment type="function">
    <text evidence="5">Catalyzes the formation of acetyl phosphate from acetate and ATP. Can also catalyze the reverse reaction.</text>
</comment>
<dbReference type="GO" id="GO:0006085">
    <property type="term" value="P:acetyl-CoA biosynthetic process"/>
    <property type="evidence" value="ECO:0007669"/>
    <property type="project" value="UniProtKB-UniRule"/>
</dbReference>
<proteinExistence type="inferred from homology"/>
<dbReference type="InterPro" id="IPR004372">
    <property type="entry name" value="Ac/propionate_kinase"/>
</dbReference>
<dbReference type="SUPFAM" id="SSF53067">
    <property type="entry name" value="Actin-like ATPase domain"/>
    <property type="match status" value="2"/>
</dbReference>
<evidence type="ECO:0000256" key="6">
    <source>
        <dbReference type="RuleBase" id="RU003835"/>
    </source>
</evidence>
<comment type="subunit">
    <text evidence="5">Homodimer.</text>
</comment>
<evidence type="ECO:0000313" key="7">
    <source>
        <dbReference type="EMBL" id="GGA65409.1"/>
    </source>
</evidence>
<keyword evidence="8" id="KW-1185">Reference proteome</keyword>
<keyword evidence="5" id="KW-0963">Cytoplasm</keyword>